<accession>A0A9R1G067</accession>
<sequence>YAWLRAGEFIGRGFTLTG</sequence>
<name>A0A9R1G067_WHEAT</name>
<gene>
    <name evidence="1" type="ORF">CFC21_048047</name>
</gene>
<comment type="caution">
    <text evidence="1">The sequence shown here is derived from an EMBL/GenBank/DDBJ whole genome shotgun (WGS) entry which is preliminary data.</text>
</comment>
<protein>
    <submittedName>
        <fullName evidence="1">Uncharacterized protein</fullName>
    </submittedName>
</protein>
<reference evidence="1" key="2">
    <citation type="submission" date="2020-03" db="EMBL/GenBank/DDBJ databases">
        <title>The second near-complete assembly of the hexaploid bread wheat (Triticum aestivum) genome.</title>
        <authorList>
            <person name="Zimin A.V."/>
            <person name="Puiu D."/>
            <person name="Shumante A."/>
            <person name="Alonge M."/>
            <person name="Salzberg S.L."/>
        </authorList>
    </citation>
    <scope>NUCLEOTIDE SEQUENCE</scope>
    <source>
        <tissue evidence="1">Leaf</tissue>
    </source>
</reference>
<proteinExistence type="predicted"/>
<reference evidence="1" key="1">
    <citation type="journal article" date="2017" name="Gigascience">
        <title>The first near-complete assembly of the hexaploid bread wheat genome, Triticum aestivum.</title>
        <authorList>
            <person name="Zimin A.V."/>
            <person name="Puiu D."/>
            <person name="Hall R."/>
            <person name="Kingan S."/>
            <person name="Clavijo B.J."/>
            <person name="Salzberg S.L."/>
        </authorList>
    </citation>
    <scope>NUCLEOTIDE SEQUENCE</scope>
    <source>
        <tissue evidence="1">Leaf</tissue>
    </source>
</reference>
<evidence type="ECO:0000313" key="1">
    <source>
        <dbReference type="EMBL" id="KAF7037733.1"/>
    </source>
</evidence>
<dbReference type="Proteomes" id="UP000815260">
    <property type="component" value="Chromosome 3D"/>
</dbReference>
<dbReference type="AlphaFoldDB" id="A0A9R1G067"/>
<organism evidence="1">
    <name type="scientific">Triticum aestivum</name>
    <name type="common">Wheat</name>
    <dbReference type="NCBI Taxonomy" id="4565"/>
    <lineage>
        <taxon>Eukaryota</taxon>
        <taxon>Viridiplantae</taxon>
        <taxon>Streptophyta</taxon>
        <taxon>Embryophyta</taxon>
        <taxon>Tracheophyta</taxon>
        <taxon>Spermatophyta</taxon>
        <taxon>Magnoliopsida</taxon>
        <taxon>Liliopsida</taxon>
        <taxon>Poales</taxon>
        <taxon>Poaceae</taxon>
        <taxon>BOP clade</taxon>
        <taxon>Pooideae</taxon>
        <taxon>Triticodae</taxon>
        <taxon>Triticeae</taxon>
        <taxon>Triticinae</taxon>
        <taxon>Triticum</taxon>
    </lineage>
</organism>
<dbReference type="EMBL" id="CM022219">
    <property type="protein sequence ID" value="KAF7037733.1"/>
    <property type="molecule type" value="Genomic_DNA"/>
</dbReference>
<feature type="non-terminal residue" evidence="1">
    <location>
        <position position="1"/>
    </location>
</feature>